<feature type="compositionally biased region" description="Gly residues" evidence="1">
    <location>
        <begin position="41"/>
        <end position="56"/>
    </location>
</feature>
<dbReference type="Proteomes" id="UP001596435">
    <property type="component" value="Unassembled WGS sequence"/>
</dbReference>
<evidence type="ECO:0000313" key="3">
    <source>
        <dbReference type="EMBL" id="MFC7180039.1"/>
    </source>
</evidence>
<keyword evidence="4" id="KW-1185">Reference proteome</keyword>
<comment type="caution">
    <text evidence="3">The sequence shown here is derived from an EMBL/GenBank/DDBJ whole genome shotgun (WGS) entry which is preliminary data.</text>
</comment>
<gene>
    <name evidence="3" type="ORF">ACFQMG_10775</name>
</gene>
<evidence type="ECO:0000256" key="1">
    <source>
        <dbReference type="SAM" id="MobiDB-lite"/>
    </source>
</evidence>
<proteinExistence type="predicted"/>
<keyword evidence="2" id="KW-0472">Membrane</keyword>
<reference evidence="4" key="1">
    <citation type="journal article" date="2019" name="Int. J. Syst. Evol. Microbiol.">
        <title>The Global Catalogue of Microorganisms (GCM) 10K type strain sequencing project: providing services to taxonomists for standard genome sequencing and annotation.</title>
        <authorList>
            <consortium name="The Broad Institute Genomics Platform"/>
            <consortium name="The Broad Institute Genome Sequencing Center for Infectious Disease"/>
            <person name="Wu L."/>
            <person name="Ma J."/>
        </authorList>
    </citation>
    <scope>NUCLEOTIDE SEQUENCE [LARGE SCALE GENOMIC DNA]</scope>
    <source>
        <strain evidence="4">CGMCC 1.12859</strain>
    </source>
</reference>
<accession>A0ABW2FRY7</accession>
<evidence type="ECO:0000313" key="4">
    <source>
        <dbReference type="Proteomes" id="UP001596435"/>
    </source>
</evidence>
<protein>
    <submittedName>
        <fullName evidence="3">Uncharacterized protein</fullName>
    </submittedName>
</protein>
<keyword evidence="2" id="KW-0812">Transmembrane</keyword>
<name>A0ABW2FRY7_9ACTN</name>
<organism evidence="3 4">
    <name type="scientific">Kitasatospora paranensis</name>
    <dbReference type="NCBI Taxonomy" id="258053"/>
    <lineage>
        <taxon>Bacteria</taxon>
        <taxon>Bacillati</taxon>
        <taxon>Actinomycetota</taxon>
        <taxon>Actinomycetes</taxon>
        <taxon>Kitasatosporales</taxon>
        <taxon>Streptomycetaceae</taxon>
        <taxon>Kitasatospora</taxon>
    </lineage>
</organism>
<feature type="region of interest" description="Disordered" evidence="1">
    <location>
        <begin position="1"/>
        <end position="65"/>
    </location>
</feature>
<dbReference type="RefSeq" id="WP_345705888.1">
    <property type="nucleotide sequence ID" value="NZ_BAABKV010000001.1"/>
</dbReference>
<keyword evidence="2" id="KW-1133">Transmembrane helix</keyword>
<sequence length="274" mass="29426">MSTPPLPPQASTPQGVPPHYAGAGGGAYTPTQVRSPEPFSGQGGGPGGGPYAGQGGEQTASRGRRRSRGVLWGVGGVLVASAVWAAAVLTVPRLVATGDPAPGTGPYRLVDDLCSTARVATFNQLYPTQSGRPYHYSTRHPALDDMYCSQYLKKTGADSDYVSLYVEAQLHKAVNPKPEFEAQRAGLEQRRYQISSVPDLGQEAYVGYLDDPSTSDSSWHYITQVLYVRDRGLTYYLSWSGSFQDGKTSPPDREQIRQALLIDSRDVLKALGGS</sequence>
<dbReference type="EMBL" id="JBHTAJ010000016">
    <property type="protein sequence ID" value="MFC7180039.1"/>
    <property type="molecule type" value="Genomic_DNA"/>
</dbReference>
<feature type="compositionally biased region" description="Pro residues" evidence="1">
    <location>
        <begin position="1"/>
        <end position="10"/>
    </location>
</feature>
<evidence type="ECO:0000256" key="2">
    <source>
        <dbReference type="SAM" id="Phobius"/>
    </source>
</evidence>
<feature type="transmembrane region" description="Helical" evidence="2">
    <location>
        <begin position="70"/>
        <end position="91"/>
    </location>
</feature>